<proteinExistence type="predicted"/>
<dbReference type="SMART" id="SM00271">
    <property type="entry name" value="DnaJ"/>
    <property type="match status" value="1"/>
</dbReference>
<evidence type="ECO:0000313" key="4">
    <source>
        <dbReference type="Proteomes" id="UP000664132"/>
    </source>
</evidence>
<keyword evidence="4" id="KW-1185">Reference proteome</keyword>
<feature type="compositionally biased region" description="Basic and acidic residues" evidence="1">
    <location>
        <begin position="34"/>
        <end position="48"/>
    </location>
</feature>
<feature type="region of interest" description="Disordered" evidence="1">
    <location>
        <begin position="28"/>
        <end position="48"/>
    </location>
</feature>
<dbReference type="InterPro" id="IPR001623">
    <property type="entry name" value="DnaJ_domain"/>
</dbReference>
<comment type="caution">
    <text evidence="3">The sequence shown here is derived from an EMBL/GenBank/DDBJ whole genome shotgun (WGS) entry which is preliminary data.</text>
</comment>
<reference evidence="3" key="1">
    <citation type="submission" date="2021-02" db="EMBL/GenBank/DDBJ databases">
        <title>Genome sequence Cadophora malorum strain M34.</title>
        <authorList>
            <person name="Stefanovic E."/>
            <person name="Vu D."/>
            <person name="Scully C."/>
            <person name="Dijksterhuis J."/>
            <person name="Roader J."/>
            <person name="Houbraken J."/>
        </authorList>
    </citation>
    <scope>NUCLEOTIDE SEQUENCE</scope>
    <source>
        <strain evidence="3">M34</strain>
    </source>
</reference>
<dbReference type="AlphaFoldDB" id="A0A8H7WBG5"/>
<dbReference type="Proteomes" id="UP000664132">
    <property type="component" value="Unassembled WGS sequence"/>
</dbReference>
<name>A0A8H7WBG5_9HELO</name>
<dbReference type="InterPro" id="IPR036869">
    <property type="entry name" value="J_dom_sf"/>
</dbReference>
<dbReference type="PROSITE" id="PS50076">
    <property type="entry name" value="DNAJ_2"/>
    <property type="match status" value="1"/>
</dbReference>
<dbReference type="CDD" id="cd06257">
    <property type="entry name" value="DnaJ"/>
    <property type="match status" value="1"/>
</dbReference>
<dbReference type="Gene3D" id="1.10.287.110">
    <property type="entry name" value="DnaJ domain"/>
    <property type="match status" value="1"/>
</dbReference>
<dbReference type="EMBL" id="JAFJYH010000073">
    <property type="protein sequence ID" value="KAG4420974.1"/>
    <property type="molecule type" value="Genomic_DNA"/>
</dbReference>
<protein>
    <recommendedName>
        <fullName evidence="2">J domain-containing protein</fullName>
    </recommendedName>
</protein>
<gene>
    <name evidence="3" type="ORF">IFR04_005843</name>
</gene>
<dbReference type="PRINTS" id="PR00625">
    <property type="entry name" value="JDOMAIN"/>
</dbReference>
<dbReference type="InterPro" id="IPR050817">
    <property type="entry name" value="DjlA_DnaK_co-chaperone"/>
</dbReference>
<feature type="region of interest" description="Disordered" evidence="1">
    <location>
        <begin position="160"/>
        <end position="207"/>
    </location>
</feature>
<evidence type="ECO:0000313" key="3">
    <source>
        <dbReference type="EMBL" id="KAG4420974.1"/>
    </source>
</evidence>
<sequence length="280" mass="32052">MPARPDFNLYEALELSSTATATEITSSYRRLAREHHPDKNPDNEEATEKMQRINAAHDILSDIRLRAQYDSGPSSPESRFSSFYEDDEDGYSHGFATPEDFMNSFFGAQYEARYHNGHYHYQDEYCPGTDPYSAYFGRREEQAAAAFEAHIAKEAEAEKARQKIRAEQQAKIEKQQAEKAAREERKKAEEAAKQEAREKAASDEKEQQELIWKEKNAITAEEKRATCLHASFWPKHQGKAKYKCMGCNQKRGPTGFKCPHCELLQCQKCLTAFNAKKSTS</sequence>
<dbReference type="PANTHER" id="PTHR24074">
    <property type="entry name" value="CO-CHAPERONE PROTEIN DJLA"/>
    <property type="match status" value="1"/>
</dbReference>
<accession>A0A8H7WBG5</accession>
<dbReference type="SUPFAM" id="SSF46565">
    <property type="entry name" value="Chaperone J-domain"/>
    <property type="match status" value="1"/>
</dbReference>
<feature type="domain" description="J" evidence="2">
    <location>
        <begin position="8"/>
        <end position="73"/>
    </location>
</feature>
<organism evidence="3 4">
    <name type="scientific">Cadophora malorum</name>
    <dbReference type="NCBI Taxonomy" id="108018"/>
    <lineage>
        <taxon>Eukaryota</taxon>
        <taxon>Fungi</taxon>
        <taxon>Dikarya</taxon>
        <taxon>Ascomycota</taxon>
        <taxon>Pezizomycotina</taxon>
        <taxon>Leotiomycetes</taxon>
        <taxon>Helotiales</taxon>
        <taxon>Ploettnerulaceae</taxon>
        <taxon>Cadophora</taxon>
    </lineage>
</organism>
<dbReference type="Pfam" id="PF00226">
    <property type="entry name" value="DnaJ"/>
    <property type="match status" value="1"/>
</dbReference>
<evidence type="ECO:0000256" key="1">
    <source>
        <dbReference type="SAM" id="MobiDB-lite"/>
    </source>
</evidence>
<evidence type="ECO:0000259" key="2">
    <source>
        <dbReference type="PROSITE" id="PS50076"/>
    </source>
</evidence>
<dbReference type="OrthoDB" id="10250354at2759"/>